<comment type="similarity">
    <text evidence="14">Belongs to the UbiA prenyltransferase family. Protoheme IX farnesyltransferase subfamily.</text>
</comment>
<protein>
    <recommendedName>
        <fullName evidence="11 14">Protoheme IX farnesyltransferase</fullName>
        <ecNumber evidence="3 14">2.5.1.141</ecNumber>
    </recommendedName>
    <alternativeName>
        <fullName evidence="12 14">Heme B farnesyltransferase</fullName>
    </alternativeName>
    <alternativeName>
        <fullName evidence="10 14">Heme O synthase</fullName>
    </alternativeName>
</protein>
<name>A0A1F6V9V0_9PROT</name>
<comment type="caution">
    <text evidence="15">The sequence shown here is derived from an EMBL/GenBank/DDBJ whole genome shotgun (WGS) entry which is preliminary data.</text>
</comment>
<evidence type="ECO:0000256" key="5">
    <source>
        <dbReference type="ARBA" id="ARBA00022679"/>
    </source>
</evidence>
<sequence>MAPRSLRALAGEFFALTKPRVVTLIVFTAVVGMFLSTPGFLPLGAFVFGTLGIALAAGSAAAFNHILDQAVDAEMARTRRRPLPTGHLNTREAVIFAGAIGVLSMVILAVGVNALTAILTFASLIGYSVIYTVYLKRATPQNIVIGGAAGAAPPVLGWTAITGELHADALLLFLIIFIWTPPHFWALALVRREEYAKVNIPMLPVTHGVKFTQLSILLYTILLAAVTLLPFAAHMSGWLYLIGVIPLNAVFLWYAWRLYREYSDVLSQRTFRYSIQYLAWLFALLLVDHYTIPIREALQSALY</sequence>
<evidence type="ECO:0000256" key="7">
    <source>
        <dbReference type="ARBA" id="ARBA00022989"/>
    </source>
</evidence>
<gene>
    <name evidence="14" type="primary">ctaB</name>
    <name evidence="15" type="ORF">A2W18_00325</name>
</gene>
<dbReference type="PANTHER" id="PTHR43448">
    <property type="entry name" value="PROTOHEME IX FARNESYLTRANSFERASE, MITOCHONDRIAL"/>
    <property type="match status" value="1"/>
</dbReference>
<comment type="miscellaneous">
    <text evidence="14">Carbon 2 of the heme B porphyrin ring is defined according to the Fischer nomenclature.</text>
</comment>
<evidence type="ECO:0000256" key="3">
    <source>
        <dbReference type="ARBA" id="ARBA00012292"/>
    </source>
</evidence>
<dbReference type="HAMAP" id="MF_00154">
    <property type="entry name" value="CyoE_CtaB"/>
    <property type="match status" value="1"/>
</dbReference>
<evidence type="ECO:0000313" key="15">
    <source>
        <dbReference type="EMBL" id="OGI66427.1"/>
    </source>
</evidence>
<evidence type="ECO:0000256" key="8">
    <source>
        <dbReference type="ARBA" id="ARBA00023133"/>
    </source>
</evidence>
<dbReference type="FunFam" id="1.10.357.140:FF:000001">
    <property type="entry name" value="Protoheme IX farnesyltransferase"/>
    <property type="match status" value="1"/>
</dbReference>
<keyword evidence="6 14" id="KW-0812">Transmembrane</keyword>
<dbReference type="AlphaFoldDB" id="A0A1F6V9V0"/>
<evidence type="ECO:0000256" key="14">
    <source>
        <dbReference type="HAMAP-Rule" id="MF_00154"/>
    </source>
</evidence>
<dbReference type="PANTHER" id="PTHR43448:SF7">
    <property type="entry name" value="4-HYDROXYBENZOATE SOLANESYLTRANSFERASE"/>
    <property type="match status" value="1"/>
</dbReference>
<dbReference type="CDD" id="cd13957">
    <property type="entry name" value="PT_UbiA_Cox10"/>
    <property type="match status" value="1"/>
</dbReference>
<organism evidence="15 16">
    <name type="scientific">Candidatus Muproteobacteria bacterium RBG_16_60_9</name>
    <dbReference type="NCBI Taxonomy" id="1817755"/>
    <lineage>
        <taxon>Bacteria</taxon>
        <taxon>Pseudomonadati</taxon>
        <taxon>Pseudomonadota</taxon>
        <taxon>Candidatus Muproteobacteria</taxon>
    </lineage>
</organism>
<dbReference type="InterPro" id="IPR044878">
    <property type="entry name" value="UbiA_sf"/>
</dbReference>
<dbReference type="GO" id="GO:0008495">
    <property type="term" value="F:protoheme IX farnesyltransferase activity"/>
    <property type="evidence" value="ECO:0007669"/>
    <property type="project" value="UniProtKB-UniRule"/>
</dbReference>
<keyword evidence="5 14" id="KW-0808">Transferase</keyword>
<proteinExistence type="inferred from homology"/>
<comment type="subcellular location">
    <subcellularLocation>
        <location evidence="1 14">Cell membrane</location>
        <topology evidence="1 14">Multi-pass membrane protein</topology>
    </subcellularLocation>
</comment>
<dbReference type="GO" id="GO:0048034">
    <property type="term" value="P:heme O biosynthetic process"/>
    <property type="evidence" value="ECO:0007669"/>
    <property type="project" value="UniProtKB-UniRule"/>
</dbReference>
<evidence type="ECO:0000256" key="9">
    <source>
        <dbReference type="ARBA" id="ARBA00023136"/>
    </source>
</evidence>
<keyword evidence="8 14" id="KW-0350">Heme biosynthesis</keyword>
<feature type="transmembrane region" description="Helical" evidence="14">
    <location>
        <begin position="211"/>
        <end position="232"/>
    </location>
</feature>
<feature type="transmembrane region" description="Helical" evidence="14">
    <location>
        <begin position="114"/>
        <end position="135"/>
    </location>
</feature>
<keyword evidence="7 14" id="KW-1133">Transmembrane helix</keyword>
<feature type="transmembrane region" description="Helical" evidence="14">
    <location>
        <begin position="169"/>
        <end position="190"/>
    </location>
</feature>
<evidence type="ECO:0000256" key="13">
    <source>
        <dbReference type="ARBA" id="ARBA00047690"/>
    </source>
</evidence>
<dbReference type="EMBL" id="MFSP01000088">
    <property type="protein sequence ID" value="OGI66427.1"/>
    <property type="molecule type" value="Genomic_DNA"/>
</dbReference>
<feature type="transmembrane region" description="Helical" evidence="14">
    <location>
        <begin position="277"/>
        <end position="294"/>
    </location>
</feature>
<evidence type="ECO:0000256" key="11">
    <source>
        <dbReference type="ARBA" id="ARBA00040810"/>
    </source>
</evidence>
<comment type="pathway">
    <text evidence="2 14">Porphyrin-containing compound metabolism; heme O biosynthesis; heme O from protoheme: step 1/1.</text>
</comment>
<keyword evidence="9 14" id="KW-0472">Membrane</keyword>
<evidence type="ECO:0000256" key="6">
    <source>
        <dbReference type="ARBA" id="ARBA00022692"/>
    </source>
</evidence>
<dbReference type="Gene3D" id="1.10.357.140">
    <property type="entry name" value="UbiA prenyltransferase"/>
    <property type="match status" value="1"/>
</dbReference>
<accession>A0A1F6V9V0</accession>
<feature type="transmembrane region" description="Helical" evidence="14">
    <location>
        <begin position="238"/>
        <end position="256"/>
    </location>
</feature>
<evidence type="ECO:0000256" key="2">
    <source>
        <dbReference type="ARBA" id="ARBA00004919"/>
    </source>
</evidence>
<feature type="transmembrane region" description="Helical" evidence="14">
    <location>
        <begin position="46"/>
        <end position="67"/>
    </location>
</feature>
<evidence type="ECO:0000256" key="12">
    <source>
        <dbReference type="ARBA" id="ARBA00042475"/>
    </source>
</evidence>
<dbReference type="GO" id="GO:0005886">
    <property type="term" value="C:plasma membrane"/>
    <property type="evidence" value="ECO:0007669"/>
    <property type="project" value="UniProtKB-SubCell"/>
</dbReference>
<dbReference type="EC" id="2.5.1.141" evidence="3 14"/>
<feature type="transmembrane region" description="Helical" evidence="14">
    <location>
        <begin position="21"/>
        <end position="40"/>
    </location>
</feature>
<feature type="transmembrane region" description="Helical" evidence="14">
    <location>
        <begin position="88"/>
        <end position="108"/>
    </location>
</feature>
<dbReference type="NCBIfam" id="TIGR01473">
    <property type="entry name" value="cyoE_ctaB"/>
    <property type="match status" value="1"/>
</dbReference>
<comment type="function">
    <text evidence="14">Converts heme B (protoheme IX) to heme O by substitution of the vinyl group on carbon 2 of heme B porphyrin ring with a hydroxyethyl farnesyl side group.</text>
</comment>
<dbReference type="InterPro" id="IPR006369">
    <property type="entry name" value="Protohaem_IX_farnesylTrfase"/>
</dbReference>
<dbReference type="Proteomes" id="UP000179076">
    <property type="component" value="Unassembled WGS sequence"/>
</dbReference>
<feature type="transmembrane region" description="Helical" evidence="14">
    <location>
        <begin position="142"/>
        <end position="163"/>
    </location>
</feature>
<evidence type="ECO:0000256" key="10">
    <source>
        <dbReference type="ARBA" id="ARBA00030253"/>
    </source>
</evidence>
<dbReference type="UniPathway" id="UPA00834">
    <property type="reaction ID" value="UER00712"/>
</dbReference>
<keyword evidence="4 14" id="KW-1003">Cell membrane</keyword>
<dbReference type="NCBIfam" id="NF003349">
    <property type="entry name" value="PRK04375.1-2"/>
    <property type="match status" value="1"/>
</dbReference>
<evidence type="ECO:0000256" key="4">
    <source>
        <dbReference type="ARBA" id="ARBA00022475"/>
    </source>
</evidence>
<evidence type="ECO:0000256" key="1">
    <source>
        <dbReference type="ARBA" id="ARBA00004651"/>
    </source>
</evidence>
<reference evidence="15 16" key="1">
    <citation type="journal article" date="2016" name="Nat. Commun.">
        <title>Thousands of microbial genomes shed light on interconnected biogeochemical processes in an aquifer system.</title>
        <authorList>
            <person name="Anantharaman K."/>
            <person name="Brown C.T."/>
            <person name="Hug L.A."/>
            <person name="Sharon I."/>
            <person name="Castelle C.J."/>
            <person name="Probst A.J."/>
            <person name="Thomas B.C."/>
            <person name="Singh A."/>
            <person name="Wilkins M.J."/>
            <person name="Karaoz U."/>
            <person name="Brodie E.L."/>
            <person name="Williams K.H."/>
            <person name="Hubbard S.S."/>
            <person name="Banfield J.F."/>
        </authorList>
    </citation>
    <scope>NUCLEOTIDE SEQUENCE [LARGE SCALE GENOMIC DNA]</scope>
</reference>
<dbReference type="InterPro" id="IPR000537">
    <property type="entry name" value="UbiA_prenyltransferase"/>
</dbReference>
<comment type="catalytic activity">
    <reaction evidence="13 14">
        <text>heme b + (2E,6E)-farnesyl diphosphate + H2O = Fe(II)-heme o + diphosphate</text>
        <dbReference type="Rhea" id="RHEA:28070"/>
        <dbReference type="ChEBI" id="CHEBI:15377"/>
        <dbReference type="ChEBI" id="CHEBI:33019"/>
        <dbReference type="ChEBI" id="CHEBI:60344"/>
        <dbReference type="ChEBI" id="CHEBI:60530"/>
        <dbReference type="ChEBI" id="CHEBI:175763"/>
        <dbReference type="EC" id="2.5.1.141"/>
    </reaction>
</comment>
<evidence type="ECO:0000313" key="16">
    <source>
        <dbReference type="Proteomes" id="UP000179076"/>
    </source>
</evidence>
<dbReference type="Pfam" id="PF01040">
    <property type="entry name" value="UbiA"/>
    <property type="match status" value="1"/>
</dbReference>